<dbReference type="RefSeq" id="WP_183199343.1">
    <property type="nucleotide sequence ID" value="NZ_JACIEK010000002.1"/>
</dbReference>
<feature type="transmembrane region" description="Helical" evidence="9">
    <location>
        <begin position="113"/>
        <end position="132"/>
    </location>
</feature>
<feature type="transmembrane region" description="Helical" evidence="9">
    <location>
        <begin position="307"/>
        <end position="327"/>
    </location>
</feature>
<comment type="similarity">
    <text evidence="8">Belongs to the TsuA/YedE (TC 9.B.102) family.</text>
</comment>
<feature type="transmembrane region" description="Helical" evidence="9">
    <location>
        <begin position="47"/>
        <end position="74"/>
    </location>
</feature>
<feature type="transmembrane region" description="Helical" evidence="9">
    <location>
        <begin position="239"/>
        <end position="259"/>
    </location>
</feature>
<evidence type="ECO:0000256" key="6">
    <source>
        <dbReference type="ARBA" id="ARBA00022989"/>
    </source>
</evidence>
<keyword evidence="3" id="KW-1003">Cell membrane</keyword>
<evidence type="ECO:0000256" key="5">
    <source>
        <dbReference type="ARBA" id="ARBA00022692"/>
    </source>
</evidence>
<evidence type="ECO:0000256" key="2">
    <source>
        <dbReference type="ARBA" id="ARBA00022448"/>
    </source>
</evidence>
<dbReference type="GO" id="GO:0005886">
    <property type="term" value="C:plasma membrane"/>
    <property type="evidence" value="ECO:0007669"/>
    <property type="project" value="UniProtKB-SubCell"/>
</dbReference>
<keyword evidence="11" id="KW-1185">Reference proteome</keyword>
<evidence type="ECO:0000256" key="3">
    <source>
        <dbReference type="ARBA" id="ARBA00022475"/>
    </source>
</evidence>
<evidence type="ECO:0008006" key="12">
    <source>
        <dbReference type="Google" id="ProtNLM"/>
    </source>
</evidence>
<accession>A0A7W6H395</accession>
<evidence type="ECO:0000256" key="1">
    <source>
        <dbReference type="ARBA" id="ARBA00004429"/>
    </source>
</evidence>
<dbReference type="PANTHER" id="PTHR30574">
    <property type="entry name" value="INNER MEMBRANE PROTEIN YEDE"/>
    <property type="match status" value="1"/>
</dbReference>
<dbReference type="EMBL" id="JACIEK010000002">
    <property type="protein sequence ID" value="MBB3997816.1"/>
    <property type="molecule type" value="Genomic_DNA"/>
</dbReference>
<protein>
    <recommendedName>
        <fullName evidence="12">Sulphur transport domain-containing protein</fullName>
    </recommendedName>
</protein>
<comment type="subcellular location">
    <subcellularLocation>
        <location evidence="1">Cell inner membrane</location>
        <topology evidence="1">Multi-pass membrane protein</topology>
    </subcellularLocation>
</comment>
<feature type="transmembrane region" description="Helical" evidence="9">
    <location>
        <begin position="191"/>
        <end position="212"/>
    </location>
</feature>
<keyword evidence="4" id="KW-0997">Cell inner membrane</keyword>
<keyword evidence="6 9" id="KW-1133">Transmembrane helix</keyword>
<reference evidence="10 11" key="1">
    <citation type="submission" date="2020-08" db="EMBL/GenBank/DDBJ databases">
        <title>Genomic Encyclopedia of Type Strains, Phase IV (KMG-IV): sequencing the most valuable type-strain genomes for metagenomic binning, comparative biology and taxonomic classification.</title>
        <authorList>
            <person name="Goeker M."/>
        </authorList>
    </citation>
    <scope>NUCLEOTIDE SEQUENCE [LARGE SCALE GENOMIC DNA]</scope>
    <source>
        <strain evidence="10 11">DSM 102238</strain>
    </source>
</reference>
<dbReference type="Proteomes" id="UP000542776">
    <property type="component" value="Unassembled WGS sequence"/>
</dbReference>
<dbReference type="AlphaFoldDB" id="A0A7W6H395"/>
<dbReference type="InterPro" id="IPR007272">
    <property type="entry name" value="Sulf_transp_TsuA/YedE"/>
</dbReference>
<feature type="transmembrane region" description="Helical" evidence="9">
    <location>
        <begin position="153"/>
        <end position="171"/>
    </location>
</feature>
<keyword evidence="7 9" id="KW-0472">Membrane</keyword>
<dbReference type="PANTHER" id="PTHR30574:SF1">
    <property type="entry name" value="SULPHUR TRANSPORT DOMAIN-CONTAINING PROTEIN"/>
    <property type="match status" value="1"/>
</dbReference>
<feature type="transmembrane region" description="Helical" evidence="9">
    <location>
        <begin position="339"/>
        <end position="358"/>
    </location>
</feature>
<feature type="transmembrane region" description="Helical" evidence="9">
    <location>
        <begin position="364"/>
        <end position="389"/>
    </location>
</feature>
<evidence type="ECO:0000313" key="11">
    <source>
        <dbReference type="Proteomes" id="UP000542776"/>
    </source>
</evidence>
<evidence type="ECO:0000256" key="8">
    <source>
        <dbReference type="ARBA" id="ARBA00035655"/>
    </source>
</evidence>
<evidence type="ECO:0000256" key="7">
    <source>
        <dbReference type="ARBA" id="ARBA00023136"/>
    </source>
</evidence>
<keyword evidence="5 9" id="KW-0812">Transmembrane</keyword>
<comment type="caution">
    <text evidence="10">The sequence shown here is derived from an EMBL/GenBank/DDBJ whole genome shotgun (WGS) entry which is preliminary data.</text>
</comment>
<evidence type="ECO:0000256" key="4">
    <source>
        <dbReference type="ARBA" id="ARBA00022519"/>
    </source>
</evidence>
<proteinExistence type="inferred from homology"/>
<feature type="transmembrane region" description="Helical" evidence="9">
    <location>
        <begin position="86"/>
        <end position="107"/>
    </location>
</feature>
<evidence type="ECO:0000256" key="9">
    <source>
        <dbReference type="SAM" id="Phobius"/>
    </source>
</evidence>
<dbReference type="Pfam" id="PF04143">
    <property type="entry name" value="Sulf_transp"/>
    <property type="match status" value="1"/>
</dbReference>
<feature type="transmembrane region" description="Helical" evidence="9">
    <location>
        <begin position="21"/>
        <end position="41"/>
    </location>
</feature>
<sequence>MSSTPLAAPRGGSLFPAGAGGPGVLAAAALLLGALALTLAYGPRQGALLVLGGALGLVLYHAAFGFTSAWRVFILEGRGRGLRAQMVMLALAVVLFFPVLAAGTLFGEPVRGLVSPLSTGVVVGAFLFGVGMQTGGGCASGTLFTAGGGNARMLVTLLFFVIGSVVATRHFDWWLGLPSLPPVSLVETLGPTAGIAVSLALFAAIAAATVLVERRRHGALEREAAPAHRGLARFARGPWPLVAGAVALALLNFATLALAGRPWGITSALALWGAKGAQALGLAPQTWAYWQTPANAEALQSSVFADVTSVMDFGIIAGAMLAAALAGRFAPSLRIPLRSLAAAALGGLLLGYGARIAYGCNIGAYFSGIASGSLHGWLWLVAAFAGNAVGVRLRPFFFREGRAAPARGDGH</sequence>
<name>A0A7W6H395_9HYPH</name>
<keyword evidence="2" id="KW-0813">Transport</keyword>
<organism evidence="10 11">
    <name type="scientific">Aureimonas pseudogalii</name>
    <dbReference type="NCBI Taxonomy" id="1744844"/>
    <lineage>
        <taxon>Bacteria</taxon>
        <taxon>Pseudomonadati</taxon>
        <taxon>Pseudomonadota</taxon>
        <taxon>Alphaproteobacteria</taxon>
        <taxon>Hyphomicrobiales</taxon>
        <taxon>Aurantimonadaceae</taxon>
        <taxon>Aureimonas</taxon>
    </lineage>
</organism>
<evidence type="ECO:0000313" key="10">
    <source>
        <dbReference type="EMBL" id="MBB3997816.1"/>
    </source>
</evidence>
<gene>
    <name evidence="10" type="ORF">GGR04_001652</name>
</gene>